<dbReference type="AlphaFoldDB" id="I8VKB7"/>
<evidence type="ECO:0000313" key="1">
    <source>
        <dbReference type="EMBL" id="EIY26825.1"/>
    </source>
</evidence>
<proteinExistence type="predicted"/>
<dbReference type="EMBL" id="AGXG01000088">
    <property type="protein sequence ID" value="EIY26825.1"/>
    <property type="molecule type" value="Genomic_DNA"/>
</dbReference>
<dbReference type="OrthoDB" id="1046358at2"/>
<comment type="caution">
    <text evidence="1">The sequence shown here is derived from an EMBL/GenBank/DDBJ whole genome shotgun (WGS) entry which is preliminary data.</text>
</comment>
<reference evidence="1 2" key="1">
    <citation type="submission" date="2012-02" db="EMBL/GenBank/DDBJ databases">
        <title>The Genome Sequence of Bacteroides cellulosilyticus CL02T12C19.</title>
        <authorList>
            <consortium name="The Broad Institute Genome Sequencing Platform"/>
            <person name="Earl A."/>
            <person name="Ward D."/>
            <person name="Feldgarden M."/>
            <person name="Gevers D."/>
            <person name="Zitomersky N.L."/>
            <person name="Coyne M.J."/>
            <person name="Comstock L.E."/>
            <person name="Young S.K."/>
            <person name="Zeng Q."/>
            <person name="Gargeya S."/>
            <person name="Fitzgerald M."/>
            <person name="Haas B."/>
            <person name="Abouelleil A."/>
            <person name="Alvarado L."/>
            <person name="Arachchi H.M."/>
            <person name="Berlin A."/>
            <person name="Chapman S.B."/>
            <person name="Gearin G."/>
            <person name="Goldberg J."/>
            <person name="Griggs A."/>
            <person name="Gujja S."/>
            <person name="Hansen M."/>
            <person name="Heiman D."/>
            <person name="Howarth C."/>
            <person name="Larimer J."/>
            <person name="Lui A."/>
            <person name="MacDonald P.J.P."/>
            <person name="McCowen C."/>
            <person name="Montmayeur A."/>
            <person name="Murphy C."/>
            <person name="Neiman D."/>
            <person name="Pearson M."/>
            <person name="Priest M."/>
            <person name="Roberts A."/>
            <person name="Saif S."/>
            <person name="Shea T."/>
            <person name="Sisk P."/>
            <person name="Stolte C."/>
            <person name="Sykes S."/>
            <person name="Wortman J."/>
            <person name="Nusbaum C."/>
            <person name="Birren B."/>
        </authorList>
    </citation>
    <scope>NUCLEOTIDE SEQUENCE [LARGE SCALE GENOMIC DNA]</scope>
    <source>
        <strain evidence="1 2">CL02T12C19</strain>
    </source>
</reference>
<sequence length="233" mass="24968">MISLNFIQVEDGWFESQPIQVSGNIAINLTFDDTNDNRVVLLKSSTGHSYVSFKENLNVGSCCDMNENYLIPGQYIKVRVNKLPATSSLLEDLQGSFASKQDLFVESGRAQTEESKLEQSINSVKQALDTLVKGVDATTAIDTFKEIEDFLAGVTNEKTLTGMLAAVDGKAGTAQTTADSAKKTASSALAKATENGTKLATIPDMPANDGKIYGFCNGAWIVIAESGKSVYTT</sequence>
<keyword evidence="2" id="KW-1185">Reference proteome</keyword>
<dbReference type="Proteomes" id="UP000003741">
    <property type="component" value="Unassembled WGS sequence"/>
</dbReference>
<evidence type="ECO:0000313" key="2">
    <source>
        <dbReference type="Proteomes" id="UP000003741"/>
    </source>
</evidence>
<organism evidence="1 2">
    <name type="scientific">Bacteroides cellulosilyticus CL02T12C19</name>
    <dbReference type="NCBI Taxonomy" id="997874"/>
    <lineage>
        <taxon>Bacteria</taxon>
        <taxon>Pseudomonadati</taxon>
        <taxon>Bacteroidota</taxon>
        <taxon>Bacteroidia</taxon>
        <taxon>Bacteroidales</taxon>
        <taxon>Bacteroidaceae</taxon>
        <taxon>Bacteroides</taxon>
    </lineage>
</organism>
<protein>
    <submittedName>
        <fullName evidence="1">Uncharacterized protein</fullName>
    </submittedName>
</protein>
<accession>I8VKB7</accession>
<gene>
    <name evidence="1" type="ORF">HMPREF1062_04018</name>
</gene>
<dbReference type="RefSeq" id="WP_007218196.1">
    <property type="nucleotide sequence ID" value="NZ_JH724088.1"/>
</dbReference>
<dbReference type="PATRIC" id="fig|997874.3.peg.4116"/>
<name>I8VKB7_9BACE</name>
<dbReference type="HOGENOM" id="CLU_1178340_0_0_10"/>